<dbReference type="GO" id="GO:0006895">
    <property type="term" value="P:Golgi to endosome transport"/>
    <property type="evidence" value="ECO:0007669"/>
    <property type="project" value="TreeGrafter"/>
</dbReference>
<evidence type="ECO:0000256" key="5">
    <source>
        <dbReference type="ARBA" id="ARBA00022737"/>
    </source>
</evidence>
<keyword evidence="8" id="KW-0325">Glycoprotein</keyword>
<evidence type="ECO:0000313" key="12">
    <source>
        <dbReference type="EMBL" id="CCH58669.1"/>
    </source>
</evidence>
<accession>I2GX17</accession>
<organism evidence="12 13">
    <name type="scientific">Henningerozyma blattae (strain ATCC 34711 / CBS 6284 / DSM 70876 / NBRC 10599 / NRRL Y-10934 / UCD 77-7)</name>
    <name type="common">Yeast</name>
    <name type="synonym">Tetrapisispora blattae</name>
    <dbReference type="NCBI Taxonomy" id="1071380"/>
    <lineage>
        <taxon>Eukaryota</taxon>
        <taxon>Fungi</taxon>
        <taxon>Dikarya</taxon>
        <taxon>Ascomycota</taxon>
        <taxon>Saccharomycotina</taxon>
        <taxon>Saccharomycetes</taxon>
        <taxon>Saccharomycetales</taxon>
        <taxon>Saccharomycetaceae</taxon>
        <taxon>Henningerozyma</taxon>
    </lineage>
</organism>
<evidence type="ECO:0000256" key="10">
    <source>
        <dbReference type="SAM" id="Phobius"/>
    </source>
</evidence>
<dbReference type="EMBL" id="HE806316">
    <property type="protein sequence ID" value="CCH58669.1"/>
    <property type="molecule type" value="Genomic_DNA"/>
</dbReference>
<feature type="region of interest" description="Disordered" evidence="9">
    <location>
        <begin position="1598"/>
        <end position="1650"/>
    </location>
</feature>
<dbReference type="Gene3D" id="2.130.10.10">
    <property type="entry name" value="YVTN repeat-like/Quinoprotein amine dehydrogenase"/>
    <property type="match status" value="2"/>
</dbReference>
<dbReference type="SUPFAM" id="SSF50939">
    <property type="entry name" value="Sialidases"/>
    <property type="match status" value="1"/>
</dbReference>
<keyword evidence="13" id="KW-1185">Reference proteome</keyword>
<evidence type="ECO:0000256" key="6">
    <source>
        <dbReference type="ARBA" id="ARBA00022989"/>
    </source>
</evidence>
<dbReference type="SMART" id="SM00602">
    <property type="entry name" value="VPS10"/>
    <property type="match status" value="2"/>
</dbReference>
<keyword evidence="7 10" id="KW-0472">Membrane</keyword>
<dbReference type="InParanoid" id="I2GX17"/>
<dbReference type="SUPFAM" id="SSF110296">
    <property type="entry name" value="Oligoxyloglucan reducing end-specific cellobiohydrolase"/>
    <property type="match status" value="2"/>
</dbReference>
<proteinExistence type="inferred from homology"/>
<dbReference type="STRING" id="1071380.I2GX17"/>
<dbReference type="InterPro" id="IPR015943">
    <property type="entry name" value="WD40/YVTN_repeat-like_dom_sf"/>
</dbReference>
<dbReference type="PANTHER" id="PTHR12106:SF27">
    <property type="entry name" value="SORTILIN-RELATED RECEPTOR"/>
    <property type="match status" value="1"/>
</dbReference>
<dbReference type="GO" id="GO:0006623">
    <property type="term" value="P:protein targeting to vacuole"/>
    <property type="evidence" value="ECO:0007669"/>
    <property type="project" value="TreeGrafter"/>
</dbReference>
<keyword evidence="3 10" id="KW-0812">Transmembrane</keyword>
<dbReference type="InterPro" id="IPR050310">
    <property type="entry name" value="VPS10-sortilin"/>
</dbReference>
<dbReference type="HOGENOM" id="CLU_000700_0_0_1"/>
<feature type="compositionally biased region" description="Low complexity" evidence="9">
    <location>
        <begin position="201"/>
        <end position="216"/>
    </location>
</feature>
<evidence type="ECO:0000256" key="7">
    <source>
        <dbReference type="ARBA" id="ARBA00023136"/>
    </source>
</evidence>
<name>I2GX17_HENB6</name>
<feature type="compositionally biased region" description="Basic and acidic residues" evidence="9">
    <location>
        <begin position="217"/>
        <end position="226"/>
    </location>
</feature>
<dbReference type="InterPro" id="IPR006581">
    <property type="entry name" value="VPS10"/>
</dbReference>
<comment type="similarity">
    <text evidence="2">Belongs to the VPS10-related sortilin family.</text>
</comment>
<evidence type="ECO:0000256" key="2">
    <source>
        <dbReference type="ARBA" id="ARBA00008251"/>
    </source>
</evidence>
<sequence>MKPIKWATALIYAFNSFCIAQDSNKDWKPIITRTSIDSTFDIQAFDDSTTLLRLENEHILITTNNGASWEPISQIKDKIIWYDIDPYNKGNRAVALAAGGNRFYLTEDQGRNWKEIKLNIPERDDFTSSCYLSTHPTRKEYFKVHCVSCEQQKDDWKDMFNKLLKRSYHAVSSAVSPSTTVSNLNSKARRAGNTENDKNNDNQNDNKQNNDNGNNKNNKEQDDKKSGWKYVQPKCRGREYVSNNYGKTFREIKPSNDYEQDDAIIFDNLECSFAKISSKSNIKLDDSSLICTYEIEREQDKDIPVLTSVEFFITNDWGRTLTHIPVLEDLVVTNYKILNNHILVVTREDKYNEYSPKKVWVSTDGKEFKEAYLPTQLRYSVDGYIQEDSTGRIILPISKNEDEDLQKHHGMGEILISDSTGLKFEKIDWGLDNKQGYMSLIIPEHLKGTMMGTFVSISTDNKGHGRNYRKGNTKISTDNGISWSNLKIVDPENRSKYSCNIDDVDICSLHSFFVFQNMAVPTAGILMTIGIVGDGTNLSWTDAQTFVSRDGGLTWKLAFQYPILFSFGDMGNVIVAVPFRGDIDDDPESEIYYSLDQGLTWEEYQLEHPIFPTELVTTTPDGSGSTFLLSGISMSNPGDLKELSGSANFLYTIDFSSSFKGKSCQDSDMENFVLNGNECIGGARYTFIRRKQGSSCLVKKVYEDLHLSEDPCQECTEDDYECSFEFTKNENGECVLDKRLLGISDVCSSRKSSIKLFPMQLSRSSKCKNPLKIDKVEVQCNENSGSGFSPVESDQKILTSEYDFQSQIISYRYFDTSSDESFIITTKDRKVYVSNDGGQTIQKIDSGDDEIVEIVFNPYFGSNAYLFGRSGKLYMTTDRGRTFSSTQLDTSKHLGFPIEFNAKDQDTFVYYAGKNCDSVYNPDCHAVAYITRDGGRTFKEMLDDAIHCEFVGSLFKHPSDENLVLCQVKVRGKNERNLVASNDYFENDNRKVFDSIIGYMSTGEYIVVATPYSEGELRAYVTIDGEEFAEAQFPQNINADKQESFTILGSETGSIFLHLATFLEPDAEFGALTKSNSNGTSFVTLERAVNRNFFGFVDFEKVQGLEGIILINVVDNKDQVINKSQEKKLKSKITFNDGSDWSYLNPPKTDSDGNRYDCFKAGIEKCSLHLHGFTERRDKRDTFGSGSAIGMMFGIGNVGEYLAPKNQGSTFFTTNGGATWTELRKGTYQWEFGDHGGILVLVKDGERTKNIHYSIDFGKTWNDYQFSEQEVLVKDIVTVPQDSAMRFLLVTEPKTSRMGATKIISIDFSRVFERQCQLDFTSKSNPDFAYFPIEPLAGVCLFGHQAEYLKKTSSNCYIGNYPLSKSVRIIKNCTCTRNDFECDYNFYKAKDGTCKLVEGLDKQEASNICRKTPELIEYFEPSGYRKIPLSTCQGGLKLDKFSDPLPCPGKMKEFRKKYSVEGSFFFIVWFIPFVFFLACAWFLYDRGIRRNGGFARFGEIRLGDDDLIENNETDKVVNTIIRSIFSGLSKFGSGYKILKRTASESILRIRERMAGRRAPTYSSLLHDQFLDDADDLLVGHDEDANDLENFLNDDGNFDIDNDDTADPFAHPFRDDPTPPVDDISTTVDTSDAPINDGPEVNILDNHSDQE</sequence>
<feature type="transmembrane region" description="Helical" evidence="10">
    <location>
        <begin position="1464"/>
        <end position="1484"/>
    </location>
</feature>
<dbReference type="Gene3D" id="2.120.10.10">
    <property type="match status" value="1"/>
</dbReference>
<dbReference type="OrthoDB" id="443634at2759"/>
<evidence type="ECO:0000256" key="1">
    <source>
        <dbReference type="ARBA" id="ARBA00004393"/>
    </source>
</evidence>
<dbReference type="FunFam" id="3.30.60.270:FF:000005">
    <property type="entry name" value="Sortilin"/>
    <property type="match status" value="1"/>
</dbReference>
<evidence type="ECO:0000256" key="4">
    <source>
        <dbReference type="ARBA" id="ARBA00022729"/>
    </source>
</evidence>
<dbReference type="Proteomes" id="UP000002866">
    <property type="component" value="Chromosome 1"/>
</dbReference>
<evidence type="ECO:0000313" key="13">
    <source>
        <dbReference type="Proteomes" id="UP000002866"/>
    </source>
</evidence>
<dbReference type="RefSeq" id="XP_004178188.1">
    <property type="nucleotide sequence ID" value="XM_004178140.1"/>
</dbReference>
<comment type="subcellular location">
    <subcellularLocation>
        <location evidence="1">Golgi apparatus</location>
        <location evidence="1">trans-Golgi network membrane</location>
        <topology evidence="1">Single-pass type I membrane protein</topology>
    </subcellularLocation>
</comment>
<evidence type="ECO:0000259" key="11">
    <source>
        <dbReference type="SMART" id="SM00602"/>
    </source>
</evidence>
<feature type="region of interest" description="Disordered" evidence="9">
    <location>
        <begin position="175"/>
        <end position="228"/>
    </location>
</feature>
<dbReference type="GeneID" id="14493335"/>
<dbReference type="KEGG" id="tbl:TBLA_0A08800"/>
<dbReference type="PANTHER" id="PTHR12106">
    <property type="entry name" value="SORTILIN RELATED"/>
    <property type="match status" value="1"/>
</dbReference>
<dbReference type="FunCoup" id="I2GX17">
    <property type="interactions" value="248"/>
</dbReference>
<feature type="compositionally biased region" description="Low complexity" evidence="9">
    <location>
        <begin position="1620"/>
        <end position="1631"/>
    </location>
</feature>
<dbReference type="Pfam" id="PF15902">
    <property type="entry name" value="Sortilin-Vps10"/>
    <property type="match status" value="3"/>
</dbReference>
<gene>
    <name evidence="12" type="primary">TBLA0A08800</name>
    <name evidence="12" type="ORF">TBLA_0A08800</name>
</gene>
<dbReference type="InterPro" id="IPR031778">
    <property type="entry name" value="Sortilin_N"/>
</dbReference>
<keyword evidence="5" id="KW-0677">Repeat</keyword>
<keyword evidence="6 10" id="KW-1133">Transmembrane helix</keyword>
<dbReference type="GO" id="GO:0016020">
    <property type="term" value="C:membrane"/>
    <property type="evidence" value="ECO:0007669"/>
    <property type="project" value="InterPro"/>
</dbReference>
<dbReference type="GO" id="GO:0006896">
    <property type="term" value="P:Golgi to vacuole transport"/>
    <property type="evidence" value="ECO:0007669"/>
    <property type="project" value="TreeGrafter"/>
</dbReference>
<dbReference type="InterPro" id="IPR031777">
    <property type="entry name" value="Sortilin_C"/>
</dbReference>
<keyword evidence="4" id="KW-0732">Signal</keyword>
<reference evidence="12 13" key="1">
    <citation type="journal article" date="2011" name="Proc. Natl. Acad. Sci. U.S.A.">
        <title>Evolutionary erosion of yeast sex chromosomes by mating-type switching accidents.</title>
        <authorList>
            <person name="Gordon J.L."/>
            <person name="Armisen D."/>
            <person name="Proux-Wera E."/>
            <person name="Oheigeartaigh S.S."/>
            <person name="Byrne K.P."/>
            <person name="Wolfe K.H."/>
        </authorList>
    </citation>
    <scope>NUCLEOTIDE SEQUENCE [LARGE SCALE GENOMIC DNA]</scope>
    <source>
        <strain evidence="13">ATCC 34711 / CBS 6284 / DSM 70876 / NBRC 10599 / NRRL Y-10934 / UCD 77-7</strain>
    </source>
</reference>
<feature type="domain" description="VPS10" evidence="11">
    <location>
        <begin position="820"/>
        <end position="1452"/>
    </location>
</feature>
<evidence type="ECO:0000256" key="9">
    <source>
        <dbReference type="SAM" id="MobiDB-lite"/>
    </source>
</evidence>
<evidence type="ECO:0000256" key="3">
    <source>
        <dbReference type="ARBA" id="ARBA00022692"/>
    </source>
</evidence>
<dbReference type="InterPro" id="IPR036278">
    <property type="entry name" value="Sialidase_sf"/>
</dbReference>
<dbReference type="GO" id="GO:0005794">
    <property type="term" value="C:Golgi apparatus"/>
    <property type="evidence" value="ECO:0007669"/>
    <property type="project" value="UniProtKB-SubCell"/>
</dbReference>
<dbReference type="eggNOG" id="KOG3511">
    <property type="taxonomic scope" value="Eukaryota"/>
</dbReference>
<feature type="domain" description="VPS10" evidence="11">
    <location>
        <begin position="48"/>
        <end position="785"/>
    </location>
</feature>
<dbReference type="CDD" id="cd15482">
    <property type="entry name" value="Sialidase_non-viral"/>
    <property type="match status" value="1"/>
</dbReference>
<dbReference type="Pfam" id="PF15901">
    <property type="entry name" value="Sortilin_C"/>
    <property type="match status" value="2"/>
</dbReference>
<evidence type="ECO:0000256" key="8">
    <source>
        <dbReference type="ARBA" id="ARBA00023180"/>
    </source>
</evidence>
<dbReference type="Gene3D" id="3.30.60.270">
    <property type="match status" value="2"/>
</dbReference>
<protein>
    <recommendedName>
        <fullName evidence="11">VPS10 domain-containing protein</fullName>
    </recommendedName>
</protein>
<dbReference type="GO" id="GO:0005829">
    <property type="term" value="C:cytosol"/>
    <property type="evidence" value="ECO:0007669"/>
    <property type="project" value="GOC"/>
</dbReference>
<dbReference type="OMA" id="ECDYNYY"/>